<dbReference type="Proteomes" id="UP000325672">
    <property type="component" value="Unassembled WGS sequence"/>
</dbReference>
<reference evidence="4 5" key="1">
    <citation type="submission" date="2019-04" db="EMBL/GenBank/DDBJ databases">
        <title>Friends and foes A comparative genomics study of 23 Aspergillus species from section Flavi.</title>
        <authorList>
            <consortium name="DOE Joint Genome Institute"/>
            <person name="Kjaerbolling I."/>
            <person name="Vesth T."/>
            <person name="Frisvad J.C."/>
            <person name="Nybo J.L."/>
            <person name="Theobald S."/>
            <person name="Kildgaard S."/>
            <person name="Isbrandt T."/>
            <person name="Kuo A."/>
            <person name="Sato A."/>
            <person name="Lyhne E.K."/>
            <person name="Kogle M.E."/>
            <person name="Wiebenga A."/>
            <person name="Kun R.S."/>
            <person name="Lubbers R.J."/>
            <person name="Makela M.R."/>
            <person name="Barry K."/>
            <person name="Chovatia M."/>
            <person name="Clum A."/>
            <person name="Daum C."/>
            <person name="Haridas S."/>
            <person name="He G."/>
            <person name="LaButti K."/>
            <person name="Lipzen A."/>
            <person name="Mondo S."/>
            <person name="Riley R."/>
            <person name="Salamov A."/>
            <person name="Simmons B.A."/>
            <person name="Magnuson J.K."/>
            <person name="Henrissat B."/>
            <person name="Mortensen U.H."/>
            <person name="Larsen T.O."/>
            <person name="Devries R.P."/>
            <person name="Grigoriev I.V."/>
            <person name="Machida M."/>
            <person name="Baker S.E."/>
            <person name="Andersen M.R."/>
        </authorList>
    </citation>
    <scope>NUCLEOTIDE SEQUENCE [LARGE SCALE GENOMIC DNA]</scope>
    <source>
        <strain evidence="4 5">CBS 117625</strain>
    </source>
</reference>
<organism evidence="4 5">
    <name type="scientific">Aspergillus pseudotamarii</name>
    <dbReference type="NCBI Taxonomy" id="132259"/>
    <lineage>
        <taxon>Eukaryota</taxon>
        <taxon>Fungi</taxon>
        <taxon>Dikarya</taxon>
        <taxon>Ascomycota</taxon>
        <taxon>Pezizomycotina</taxon>
        <taxon>Eurotiomycetes</taxon>
        <taxon>Eurotiomycetidae</taxon>
        <taxon>Eurotiales</taxon>
        <taxon>Aspergillaceae</taxon>
        <taxon>Aspergillus</taxon>
        <taxon>Aspergillus subgen. Circumdati</taxon>
    </lineage>
</organism>
<name>A0A5N6T954_ASPPS</name>
<evidence type="ECO:0000259" key="3">
    <source>
        <dbReference type="Pfam" id="PF24883"/>
    </source>
</evidence>
<accession>A0A5N6T954</accession>
<dbReference type="OrthoDB" id="7464126at2759"/>
<keyword evidence="1" id="KW-0677">Repeat</keyword>
<dbReference type="InterPro" id="IPR027417">
    <property type="entry name" value="P-loop_NTPase"/>
</dbReference>
<dbReference type="GeneID" id="43642758"/>
<dbReference type="InterPro" id="IPR056884">
    <property type="entry name" value="NPHP3-like_N"/>
</dbReference>
<dbReference type="Gene3D" id="3.40.50.300">
    <property type="entry name" value="P-loop containing nucleotide triphosphate hydrolases"/>
    <property type="match status" value="1"/>
</dbReference>
<dbReference type="InterPro" id="IPR036770">
    <property type="entry name" value="Ankyrin_rpt-contain_sf"/>
</dbReference>
<keyword evidence="5" id="KW-1185">Reference proteome</keyword>
<evidence type="ECO:0000313" key="5">
    <source>
        <dbReference type="Proteomes" id="UP000325672"/>
    </source>
</evidence>
<dbReference type="Gene3D" id="1.25.40.20">
    <property type="entry name" value="Ankyrin repeat-containing domain"/>
    <property type="match status" value="1"/>
</dbReference>
<dbReference type="SMART" id="SM00248">
    <property type="entry name" value="ANK"/>
    <property type="match status" value="2"/>
</dbReference>
<dbReference type="PANTHER" id="PTHR10039">
    <property type="entry name" value="AMELOGENIN"/>
    <property type="match status" value="1"/>
</dbReference>
<proteinExistence type="predicted"/>
<feature type="region of interest" description="Disordered" evidence="2">
    <location>
        <begin position="25"/>
        <end position="60"/>
    </location>
</feature>
<dbReference type="SUPFAM" id="SSF52540">
    <property type="entry name" value="P-loop containing nucleoside triphosphate hydrolases"/>
    <property type="match status" value="1"/>
</dbReference>
<dbReference type="SUPFAM" id="SSF48403">
    <property type="entry name" value="Ankyrin repeat"/>
    <property type="match status" value="1"/>
</dbReference>
<dbReference type="PANTHER" id="PTHR10039:SF16">
    <property type="entry name" value="GPI INOSITOL-DEACYLASE"/>
    <property type="match status" value="1"/>
</dbReference>
<evidence type="ECO:0000313" key="4">
    <source>
        <dbReference type="EMBL" id="KAE8142904.1"/>
    </source>
</evidence>
<dbReference type="EMBL" id="ML743553">
    <property type="protein sequence ID" value="KAE8142904.1"/>
    <property type="molecule type" value="Genomic_DNA"/>
</dbReference>
<evidence type="ECO:0000256" key="1">
    <source>
        <dbReference type="ARBA" id="ARBA00022737"/>
    </source>
</evidence>
<sequence length="1521" mass="171980">MDIGGDKGKSTKKWNLKGCFRGLTNRWKTKKETKLRPRAPAPRNTSENDQPSIPDVPLNTTPALEKSKTAIGETVAVADLWQEALTNVQQSDDWKADREEYEATLNECRKVNHDTLAQSNRSLADAISHRLSTICNEVSGKQWVFRDPVNTVVALDPTNASAIIWGFIQFFVGRVIASSETRDLALDQEPVAHLTSRCALIERCYIYQERLEPSVSILLRKRLVSVYTTILLYQFAVYGYMKKGKITHGIQSLVPIIPVANEELLLGMDEKLQPLSKIGGQVQQVLDLVRGMEETEYSEVLKWISPILHMDHHNQIKPMEETGKWLLEHPNFVSWRESHQSGLLWLRGNMGTGKSNLASMFVSHILKQDHLEESALDEERLAFFYIDRTSRARQAGSVDDILRSLLKQLTITCANALFKPVVAKYKALHDTSSLHRDDCVSLLQLIIQANRQVSFVIDAVDELDDASLIANLVKELKGLIDSCQGTIVKIFITSRNDMKVFLPMNRMWEDRREIPVDELNREDIERFIDMKVDRYCEEKPFRGQPIPKSYRKLLKDRMREKSGGMFRWVDLSLEYLRQLKVTDPMALVAKLNSVPPDLMELYAKVFDSIKKAQDPDGPDIVRRVLSWLMYAQNDRLLGIGGWAAEDESPFLAAVNYGFDGKHTDLTEDDIQELCSGFVTLDDTTGRFRLIHLSVKEFLQEQPEYTPEAGHAFLAASCVAYLSENCIEFQPNAWSLFDEPEYRFNYYVGEYWARHCDKAERRRHEQPLAGLLDSFWPWPGREASSTFHQVVSCLQERQELSRSGEPLIYGELCSLTVNDEPSAFFLACQYDLRDIVEAYLESGLDINRTASNGLTGLFFACVGEKIDLVSYLLSRGITVSCSEEEGRPSAILPAISLACSGRCEILDQLLAHSGDYITESELKYCLSTLARGKSSPTFRLDQSAAGDIWSIKYVEETLEKLISHMSAFHITNSIAEGMFGCGVKVTRLLLSHNPSFQLTDETLKSLVTKCESLEEAIDIFKVLHSFGHRPLDQQEFHLVLSTCRGWSAKTPLLSYFLELNSTISISLDAALVATRNYYSAYTVVQALFELNPFMPVNGEVLMQAMTTCYDKGALLQLLLHHAQSLQVTSKHIQVAVELDTGRSIEAAMVLLDNSRHLEVTDEVLNAALRSRCATKDLLERLISQMPSVELTTGLVTLIENPNNHVVLKTVIASNPPERITEDLVRAATNNDCVSTETLQELLKRAPAGISLPEVTIEHRWPEVPLSETCLKNAIGNEERLRVIFNARPSLKLEDHIILSVCRRGNSRSPAVMQMILARQPNTAITEEMIDAVVNSRGYCEPELLEILLSHNPRFEISESQLLSASRRDCYPMSNTGMVRAILTTRPHIRLTPDSFVECCAKANRSPEFLDMIIPRLQGNILGEELILSVTSKCVPRVLKELLCQRLYATITDAIVAEAIHRVKIAIGPWGEAEWLSDSAKELFAILLARSDLSETERQQRRDEFDSAWAYNMRVQKRRRQYS</sequence>
<protein>
    <recommendedName>
        <fullName evidence="3">Nephrocystin 3-like N-terminal domain-containing protein</fullName>
    </recommendedName>
</protein>
<evidence type="ECO:0000256" key="2">
    <source>
        <dbReference type="SAM" id="MobiDB-lite"/>
    </source>
</evidence>
<dbReference type="InterPro" id="IPR002110">
    <property type="entry name" value="Ankyrin_rpt"/>
</dbReference>
<dbReference type="RefSeq" id="XP_031918967.1">
    <property type="nucleotide sequence ID" value="XM_032058548.1"/>
</dbReference>
<feature type="domain" description="Nephrocystin 3-like N-terminal" evidence="3">
    <location>
        <begin position="322"/>
        <end position="495"/>
    </location>
</feature>
<gene>
    <name evidence="4" type="ORF">BDV38DRAFT_277717</name>
</gene>
<dbReference type="Pfam" id="PF24883">
    <property type="entry name" value="NPHP3_N"/>
    <property type="match status" value="1"/>
</dbReference>